<accession>A0ACB9DBS0</accession>
<gene>
    <name evidence="1" type="ORF">L1987_56807</name>
</gene>
<comment type="caution">
    <text evidence="1">The sequence shown here is derived from an EMBL/GenBank/DDBJ whole genome shotgun (WGS) entry which is preliminary data.</text>
</comment>
<organism evidence="1 2">
    <name type="scientific">Smallanthus sonchifolius</name>
    <dbReference type="NCBI Taxonomy" id="185202"/>
    <lineage>
        <taxon>Eukaryota</taxon>
        <taxon>Viridiplantae</taxon>
        <taxon>Streptophyta</taxon>
        <taxon>Embryophyta</taxon>
        <taxon>Tracheophyta</taxon>
        <taxon>Spermatophyta</taxon>
        <taxon>Magnoliopsida</taxon>
        <taxon>eudicotyledons</taxon>
        <taxon>Gunneridae</taxon>
        <taxon>Pentapetalae</taxon>
        <taxon>asterids</taxon>
        <taxon>campanulids</taxon>
        <taxon>Asterales</taxon>
        <taxon>Asteraceae</taxon>
        <taxon>Asteroideae</taxon>
        <taxon>Heliantheae alliance</taxon>
        <taxon>Millerieae</taxon>
        <taxon>Smallanthus</taxon>
    </lineage>
</organism>
<keyword evidence="2" id="KW-1185">Reference proteome</keyword>
<reference evidence="2" key="1">
    <citation type="journal article" date="2022" name="Mol. Ecol. Resour.">
        <title>The genomes of chicory, endive, great burdock and yacon provide insights into Asteraceae palaeo-polyploidization history and plant inulin production.</title>
        <authorList>
            <person name="Fan W."/>
            <person name="Wang S."/>
            <person name="Wang H."/>
            <person name="Wang A."/>
            <person name="Jiang F."/>
            <person name="Liu H."/>
            <person name="Zhao H."/>
            <person name="Xu D."/>
            <person name="Zhang Y."/>
        </authorList>
    </citation>
    <scope>NUCLEOTIDE SEQUENCE [LARGE SCALE GENOMIC DNA]</scope>
    <source>
        <strain evidence="2">cv. Yunnan</strain>
    </source>
</reference>
<proteinExistence type="predicted"/>
<evidence type="ECO:0000313" key="2">
    <source>
        <dbReference type="Proteomes" id="UP001056120"/>
    </source>
</evidence>
<sequence>MDGVKVLHDGVKLGHFSTQNQLVPTVVESLASEKVVYIACGGSSSAAVTDEGKLYMWGNAKDGQLGVPGLPEIQPFPIEVKFLKDDDGLRSHNVVSVAIGASHALCLVSRSNNTSSLFCFVLLTLYIYIKALNSFRLMSWTNGVDLEFLSEDFSLSQSRKSDNRNKPTMEKSEFGCTKGAEAVLNVPPNSSIPISYHPFFGPHDDLLLLELDEKLLPDVINQRVSLRGESNEDAVLCTKSKTYAVKFVGTSNSVFLVPPSDQFAVDGNPPVASVIKVAPGTMELVEVAPKIDKLKTLILENPYRYDEDDQMHDSGAVEINGYWRIVDDKYMDQVLKMLINNSILNDWSLSSLDENKVVESLVNEGYSQVIAHHCLEVYGSKTNGNVWELDKKRVCVHFARGILLDNRKMKMESFMEEWISKVPGGMVASFDMLEGEILVEKLGIQSLVYAFSVSSLPSDPANRFSRLFQERAKWEWKDLHSYIRDLSVPGLTSDGLLLKYTRRSQPTADAEPVFTAR</sequence>
<dbReference type="EMBL" id="CM042036">
    <property type="protein sequence ID" value="KAI3743742.1"/>
    <property type="molecule type" value="Genomic_DNA"/>
</dbReference>
<reference evidence="1 2" key="2">
    <citation type="journal article" date="2022" name="Mol. Ecol. Resour.">
        <title>The genomes of chicory, endive, great burdock and yacon provide insights into Asteraceae paleo-polyploidization history and plant inulin production.</title>
        <authorList>
            <person name="Fan W."/>
            <person name="Wang S."/>
            <person name="Wang H."/>
            <person name="Wang A."/>
            <person name="Jiang F."/>
            <person name="Liu H."/>
            <person name="Zhao H."/>
            <person name="Xu D."/>
            <person name="Zhang Y."/>
        </authorList>
    </citation>
    <scope>NUCLEOTIDE SEQUENCE [LARGE SCALE GENOMIC DNA]</scope>
    <source>
        <strain evidence="2">cv. Yunnan</strain>
        <tissue evidence="1">Leaves</tissue>
    </source>
</reference>
<dbReference type="Proteomes" id="UP001056120">
    <property type="component" value="Linkage Group LG19"/>
</dbReference>
<evidence type="ECO:0000313" key="1">
    <source>
        <dbReference type="EMBL" id="KAI3743742.1"/>
    </source>
</evidence>
<protein>
    <submittedName>
        <fullName evidence="1">Uncharacterized protein</fullName>
    </submittedName>
</protein>
<name>A0ACB9DBS0_9ASTR</name>